<keyword evidence="2" id="KW-0030">Aminoacyl-tRNA synthetase</keyword>
<dbReference type="GO" id="GO:0004814">
    <property type="term" value="F:arginine-tRNA ligase activity"/>
    <property type="evidence" value="ECO:0007669"/>
    <property type="project" value="InterPro"/>
</dbReference>
<gene>
    <name evidence="2" type="ORF">CTI12_AA162680</name>
</gene>
<keyword evidence="2" id="KW-0436">Ligase</keyword>
<organism evidence="2 3">
    <name type="scientific">Artemisia annua</name>
    <name type="common">Sweet wormwood</name>
    <dbReference type="NCBI Taxonomy" id="35608"/>
    <lineage>
        <taxon>Eukaryota</taxon>
        <taxon>Viridiplantae</taxon>
        <taxon>Streptophyta</taxon>
        <taxon>Embryophyta</taxon>
        <taxon>Tracheophyta</taxon>
        <taxon>Spermatophyta</taxon>
        <taxon>Magnoliopsida</taxon>
        <taxon>eudicotyledons</taxon>
        <taxon>Gunneridae</taxon>
        <taxon>Pentapetalae</taxon>
        <taxon>asterids</taxon>
        <taxon>campanulids</taxon>
        <taxon>Asterales</taxon>
        <taxon>Asteraceae</taxon>
        <taxon>Asteroideae</taxon>
        <taxon>Anthemideae</taxon>
        <taxon>Artemisiinae</taxon>
        <taxon>Artemisia</taxon>
    </lineage>
</organism>
<evidence type="ECO:0000313" key="2">
    <source>
        <dbReference type="EMBL" id="PWA83810.1"/>
    </source>
</evidence>
<protein>
    <submittedName>
        <fullName evidence="2">Aminoacyl-tRNA synthetase, class 1a, anticodon-binding</fullName>
    </submittedName>
</protein>
<sequence length="347" mass="39036">MDKRNRTKISNGSGVHSLPSTSTRMTPSTSSVAPSTPIPKSEIYASLLSTSRMAPPAAEMTPSTSNKLALSTSLMTPSTPIPTKFERIHDTSTPEERMEFLDWARSTAEKADPDECTKLLEWAYCTAEIAAATPEEGKDYLKWAHSKSTMASSVVRKRRFLKWAHFTSKMQRKSWSLQEEISKPFETALKLFQEEINQNEMALKYGCSDLKEEHMIYTCDKGKHGVYQCQNALWIWPKLRNSRAIPSFQSDGGLKGVGKKLKESFPESAMIKGRPTVNRLGFVTIKLSGKWIAKASECILEELILEKDGGWEKGEEHILGFHLLEFTEDEWKNLLDDSNYSSQSGVP</sequence>
<feature type="compositionally biased region" description="Low complexity" evidence="1">
    <location>
        <begin position="17"/>
        <end position="39"/>
    </location>
</feature>
<evidence type="ECO:0000256" key="1">
    <source>
        <dbReference type="SAM" id="MobiDB-lite"/>
    </source>
</evidence>
<reference evidence="2 3" key="1">
    <citation type="journal article" date="2018" name="Mol. Plant">
        <title>The genome of Artemisia annua provides insight into the evolution of Asteraceae family and artemisinin biosynthesis.</title>
        <authorList>
            <person name="Shen Q."/>
            <person name="Zhang L."/>
            <person name="Liao Z."/>
            <person name="Wang S."/>
            <person name="Yan T."/>
            <person name="Shi P."/>
            <person name="Liu M."/>
            <person name="Fu X."/>
            <person name="Pan Q."/>
            <person name="Wang Y."/>
            <person name="Lv Z."/>
            <person name="Lu X."/>
            <person name="Zhang F."/>
            <person name="Jiang W."/>
            <person name="Ma Y."/>
            <person name="Chen M."/>
            <person name="Hao X."/>
            <person name="Li L."/>
            <person name="Tang Y."/>
            <person name="Lv G."/>
            <person name="Zhou Y."/>
            <person name="Sun X."/>
            <person name="Brodelius P.E."/>
            <person name="Rose J.K.C."/>
            <person name="Tang K."/>
        </authorList>
    </citation>
    <scope>NUCLEOTIDE SEQUENCE [LARGE SCALE GENOMIC DNA]</scope>
    <source>
        <strain evidence="3">cv. Huhao1</strain>
        <tissue evidence="2">Leaf</tissue>
    </source>
</reference>
<dbReference type="AlphaFoldDB" id="A0A2U1PDK2"/>
<accession>A0A2U1PDK2</accession>
<dbReference type="GO" id="GO:0005737">
    <property type="term" value="C:cytoplasm"/>
    <property type="evidence" value="ECO:0007669"/>
    <property type="project" value="InterPro"/>
</dbReference>
<dbReference type="Proteomes" id="UP000245207">
    <property type="component" value="Unassembled WGS sequence"/>
</dbReference>
<comment type="caution">
    <text evidence="2">The sequence shown here is derived from an EMBL/GenBank/DDBJ whole genome shotgun (WGS) entry which is preliminary data.</text>
</comment>
<dbReference type="InterPro" id="IPR036695">
    <property type="entry name" value="Arg-tRNA-synth_N_sf"/>
</dbReference>
<keyword evidence="3" id="KW-1185">Reference proteome</keyword>
<dbReference type="Gene3D" id="3.30.1360.70">
    <property type="entry name" value="Arginyl tRNA synthetase N-terminal domain"/>
    <property type="match status" value="1"/>
</dbReference>
<dbReference type="GO" id="GO:0005524">
    <property type="term" value="F:ATP binding"/>
    <property type="evidence" value="ECO:0007669"/>
    <property type="project" value="InterPro"/>
</dbReference>
<feature type="region of interest" description="Disordered" evidence="1">
    <location>
        <begin position="1"/>
        <end position="40"/>
    </location>
</feature>
<dbReference type="GO" id="GO:0006420">
    <property type="term" value="P:arginyl-tRNA aminoacylation"/>
    <property type="evidence" value="ECO:0007669"/>
    <property type="project" value="InterPro"/>
</dbReference>
<name>A0A2U1PDK2_ARTAN</name>
<evidence type="ECO:0000313" key="3">
    <source>
        <dbReference type="Proteomes" id="UP000245207"/>
    </source>
</evidence>
<dbReference type="EMBL" id="PKPP01001303">
    <property type="protein sequence ID" value="PWA83810.1"/>
    <property type="molecule type" value="Genomic_DNA"/>
</dbReference>
<proteinExistence type="predicted"/>